<reference evidence="2" key="1">
    <citation type="journal article" date="2019" name="Int. J. Syst. Evol. Microbiol.">
        <title>The Global Catalogue of Microorganisms (GCM) 10K type strain sequencing project: providing services to taxonomists for standard genome sequencing and annotation.</title>
        <authorList>
            <consortium name="The Broad Institute Genomics Platform"/>
            <consortium name="The Broad Institute Genome Sequencing Center for Infectious Disease"/>
            <person name="Wu L."/>
            <person name="Ma J."/>
        </authorList>
    </citation>
    <scope>NUCLEOTIDE SEQUENCE [LARGE SCALE GENOMIC DNA]</scope>
    <source>
        <strain evidence="2">CGMCC 1.16326</strain>
    </source>
</reference>
<dbReference type="Proteomes" id="UP001596104">
    <property type="component" value="Unassembled WGS sequence"/>
</dbReference>
<keyword evidence="2" id="KW-1185">Reference proteome</keyword>
<accession>A0ABW0H810</accession>
<evidence type="ECO:0000313" key="1">
    <source>
        <dbReference type="EMBL" id="MFC5392641.1"/>
    </source>
</evidence>
<protein>
    <submittedName>
        <fullName evidence="1">Uncharacterized protein</fullName>
    </submittedName>
</protein>
<dbReference type="EMBL" id="JBHSLV010000013">
    <property type="protein sequence ID" value="MFC5392641.1"/>
    <property type="molecule type" value="Genomic_DNA"/>
</dbReference>
<name>A0ABW0H810_9HYPH</name>
<evidence type="ECO:0000313" key="2">
    <source>
        <dbReference type="Proteomes" id="UP001596104"/>
    </source>
</evidence>
<proteinExistence type="predicted"/>
<gene>
    <name evidence="1" type="ORF">ACFPPC_08330</name>
</gene>
<sequence>MSETTPMSDLSAEKVVAKLRAGALTAKEQLLSRLERYSKSRNPMGYYGRDSFIDQGAVVAITNLLDALTAAAAEKERLRAVLRPFADAANGLAPDLPATDQVLLTVGGLPIAWVYTDQLRTARAALSEKEQGA</sequence>
<dbReference type="RefSeq" id="WP_377007460.1">
    <property type="nucleotide sequence ID" value="NZ_JBHSLV010000013.1"/>
</dbReference>
<comment type="caution">
    <text evidence="1">The sequence shown here is derived from an EMBL/GenBank/DDBJ whole genome shotgun (WGS) entry which is preliminary data.</text>
</comment>
<organism evidence="1 2">
    <name type="scientific">Bosea vestrisii</name>
    <dbReference type="NCBI Taxonomy" id="151416"/>
    <lineage>
        <taxon>Bacteria</taxon>
        <taxon>Pseudomonadati</taxon>
        <taxon>Pseudomonadota</taxon>
        <taxon>Alphaproteobacteria</taxon>
        <taxon>Hyphomicrobiales</taxon>
        <taxon>Boseaceae</taxon>
        <taxon>Bosea</taxon>
    </lineage>
</organism>